<name>A0A4P6HNN3_9BACT</name>
<dbReference type="RefSeq" id="WP_129353827.1">
    <property type="nucleotide sequence ID" value="NZ_CP026538.1"/>
</dbReference>
<keyword evidence="4" id="KW-1185">Reference proteome</keyword>
<proteinExistence type="predicted"/>
<dbReference type="Proteomes" id="UP000293296">
    <property type="component" value="Chromosome"/>
</dbReference>
<dbReference type="InterPro" id="IPR015402">
    <property type="entry name" value="DUF1980"/>
</dbReference>
<keyword evidence="1" id="KW-0472">Membrane</keyword>
<dbReference type="Pfam" id="PF21537">
    <property type="entry name" value="DUF1980_C"/>
    <property type="match status" value="1"/>
</dbReference>
<gene>
    <name evidence="3" type="ORF">C3Y92_14600</name>
</gene>
<organism evidence="3 4">
    <name type="scientific">Solidesulfovibrio carbinolicus</name>
    <dbReference type="NCBI Taxonomy" id="296842"/>
    <lineage>
        <taxon>Bacteria</taxon>
        <taxon>Pseudomonadati</taxon>
        <taxon>Thermodesulfobacteriota</taxon>
        <taxon>Desulfovibrionia</taxon>
        <taxon>Desulfovibrionales</taxon>
        <taxon>Desulfovibrionaceae</taxon>
        <taxon>Solidesulfovibrio</taxon>
    </lineage>
</organism>
<keyword evidence="1" id="KW-1133">Transmembrane helix</keyword>
<protein>
    <submittedName>
        <fullName evidence="3">TIGR03943 family protein</fullName>
    </submittedName>
</protein>
<feature type="transmembrane region" description="Helical" evidence="1">
    <location>
        <begin position="12"/>
        <end position="35"/>
    </location>
</feature>
<dbReference type="AlphaFoldDB" id="A0A4P6HNN3"/>
<dbReference type="InterPro" id="IPR048447">
    <property type="entry name" value="DUF1980_C"/>
</dbReference>
<dbReference type="EMBL" id="CP026538">
    <property type="protein sequence ID" value="QAZ68386.1"/>
    <property type="molecule type" value="Genomic_DNA"/>
</dbReference>
<evidence type="ECO:0000313" key="3">
    <source>
        <dbReference type="EMBL" id="QAZ68386.1"/>
    </source>
</evidence>
<feature type="transmembrane region" description="Helical" evidence="1">
    <location>
        <begin position="41"/>
        <end position="61"/>
    </location>
</feature>
<dbReference type="KEGG" id="dcb:C3Y92_14600"/>
<keyword evidence="1" id="KW-0812">Transmembrane</keyword>
<dbReference type="NCBIfam" id="TIGR03943">
    <property type="entry name" value="TIGR03943 family putative permease subunit"/>
    <property type="match status" value="1"/>
</dbReference>
<evidence type="ECO:0000259" key="2">
    <source>
        <dbReference type="Pfam" id="PF21537"/>
    </source>
</evidence>
<accession>A0A4P6HNN3</accession>
<evidence type="ECO:0000313" key="4">
    <source>
        <dbReference type="Proteomes" id="UP000293296"/>
    </source>
</evidence>
<dbReference type="OrthoDB" id="5420656at2"/>
<feature type="domain" description="DUF1980" evidence="2">
    <location>
        <begin position="148"/>
        <end position="214"/>
    </location>
</feature>
<evidence type="ECO:0000256" key="1">
    <source>
        <dbReference type="SAM" id="Phobius"/>
    </source>
</evidence>
<sequence>MTGLLASLAARCDGLAMLALAGFMGWLATIGNYWMYLNPKFKPVTLAAAVVLAVLGAYATLRPVARASLGRGLCYLALACLVWFSEGGLQTLSANDDSDVFSVAPSLPPPEIAPVPERLRASGQDYVPINTGELYDVAAKGPGPAFERPYAVRGFVHRSPELDAQGEFVLYRLAVWCCFADGTAVGFRVKTPPGQEPPADKSWVIAYGHLAVIPENDRQDIILPGMSFSSVSAAALLATDTVEAKELIPEETYMFEWRQAEPYAF</sequence>
<reference evidence="3 4" key="1">
    <citation type="submission" date="2018-02" db="EMBL/GenBank/DDBJ databases">
        <title>Genome sequence of Desulfovibrio carbinolicus DSM 3852.</title>
        <authorList>
            <person name="Wilbanks E."/>
            <person name="Skennerton C.T."/>
            <person name="Orphan V.J."/>
        </authorList>
    </citation>
    <scope>NUCLEOTIDE SEQUENCE [LARGE SCALE GENOMIC DNA]</scope>
    <source>
        <strain evidence="3 4">DSM 3852</strain>
    </source>
</reference>